<evidence type="ECO:0000259" key="3">
    <source>
        <dbReference type="PROSITE" id="PS01124"/>
    </source>
</evidence>
<dbReference type="SMART" id="SM00342">
    <property type="entry name" value="HTH_ARAC"/>
    <property type="match status" value="1"/>
</dbReference>
<dbReference type="Pfam" id="PF12833">
    <property type="entry name" value="HTH_18"/>
    <property type="match status" value="1"/>
</dbReference>
<dbReference type="Gene3D" id="1.10.10.60">
    <property type="entry name" value="Homeodomain-like"/>
    <property type="match status" value="1"/>
</dbReference>
<dbReference type="InterPro" id="IPR052158">
    <property type="entry name" value="INH-QAR"/>
</dbReference>
<feature type="domain" description="HTH araC/xylS-type" evidence="3">
    <location>
        <begin position="218"/>
        <end position="316"/>
    </location>
</feature>
<evidence type="ECO:0000313" key="5">
    <source>
        <dbReference type="Proteomes" id="UP000642748"/>
    </source>
</evidence>
<dbReference type="PANTHER" id="PTHR43130">
    <property type="entry name" value="ARAC-FAMILY TRANSCRIPTIONAL REGULATOR"/>
    <property type="match status" value="1"/>
</dbReference>
<proteinExistence type="predicted"/>
<name>A0A8J3R238_9ACTN</name>
<reference evidence="4" key="1">
    <citation type="submission" date="2021-01" db="EMBL/GenBank/DDBJ databases">
        <title>Whole genome shotgun sequence of Rugosimonospora africana NBRC 104875.</title>
        <authorList>
            <person name="Komaki H."/>
            <person name="Tamura T."/>
        </authorList>
    </citation>
    <scope>NUCLEOTIDE SEQUENCE</scope>
    <source>
        <strain evidence="4">NBRC 104875</strain>
    </source>
</reference>
<dbReference type="GO" id="GO:0043565">
    <property type="term" value="F:sequence-specific DNA binding"/>
    <property type="evidence" value="ECO:0007669"/>
    <property type="project" value="InterPro"/>
</dbReference>
<evidence type="ECO:0000313" key="4">
    <source>
        <dbReference type="EMBL" id="GIH20117.1"/>
    </source>
</evidence>
<dbReference type="InterPro" id="IPR009057">
    <property type="entry name" value="Homeodomain-like_sf"/>
</dbReference>
<dbReference type="AlphaFoldDB" id="A0A8J3R238"/>
<dbReference type="GO" id="GO:0003700">
    <property type="term" value="F:DNA-binding transcription factor activity"/>
    <property type="evidence" value="ECO:0007669"/>
    <property type="project" value="InterPro"/>
</dbReference>
<protein>
    <submittedName>
        <fullName evidence="4">Transcriptional regulator</fullName>
    </submittedName>
</protein>
<sequence>MVLLGYDGVQGLDLTGPLDVFAGACEWVSRTGSADPGYRPMVASPDGGPFRTTAGMTVMPDTSLAAITGRLDTVVVPGGAAAVEPLGDRRIVDWLRGYAPSVRRVTSVCAGAFLLAEAGLLDGRRATTHWSACARLAERYPAVRVDPDSIYVHDGDVYTSAGVTAGMDLALALVEADLGRRAALTVARWLVMFLHRPGNQAQFSVQLTTQYADHAPVRELQRWLGDNYGADLTVDAMASRARMSPRHFARSFRQQTGTTPGRYLQRVRLEAARRRLEESDTPAERIAAACGFGSAETMRRVFVAALGMPPAEYRRRFRTGTPGPGPVPGPLD</sequence>
<dbReference type="InterPro" id="IPR002818">
    <property type="entry name" value="DJ-1/PfpI"/>
</dbReference>
<keyword evidence="2" id="KW-0804">Transcription</keyword>
<dbReference type="SUPFAM" id="SSF52317">
    <property type="entry name" value="Class I glutamine amidotransferase-like"/>
    <property type="match status" value="1"/>
</dbReference>
<dbReference type="SUPFAM" id="SSF46689">
    <property type="entry name" value="Homeodomain-like"/>
    <property type="match status" value="2"/>
</dbReference>
<organism evidence="4 5">
    <name type="scientific">Rugosimonospora africana</name>
    <dbReference type="NCBI Taxonomy" id="556532"/>
    <lineage>
        <taxon>Bacteria</taxon>
        <taxon>Bacillati</taxon>
        <taxon>Actinomycetota</taxon>
        <taxon>Actinomycetes</taxon>
        <taxon>Micromonosporales</taxon>
        <taxon>Micromonosporaceae</taxon>
        <taxon>Rugosimonospora</taxon>
    </lineage>
</organism>
<evidence type="ECO:0000256" key="1">
    <source>
        <dbReference type="ARBA" id="ARBA00023015"/>
    </source>
</evidence>
<evidence type="ECO:0000256" key="2">
    <source>
        <dbReference type="ARBA" id="ARBA00023163"/>
    </source>
</evidence>
<keyword evidence="5" id="KW-1185">Reference proteome</keyword>
<dbReference type="PROSITE" id="PS01124">
    <property type="entry name" value="HTH_ARAC_FAMILY_2"/>
    <property type="match status" value="1"/>
</dbReference>
<comment type="caution">
    <text evidence="4">The sequence shown here is derived from an EMBL/GenBank/DDBJ whole genome shotgun (WGS) entry which is preliminary data.</text>
</comment>
<keyword evidence="1" id="KW-0805">Transcription regulation</keyword>
<dbReference type="EMBL" id="BONZ01000089">
    <property type="protein sequence ID" value="GIH20117.1"/>
    <property type="molecule type" value="Genomic_DNA"/>
</dbReference>
<dbReference type="Proteomes" id="UP000642748">
    <property type="component" value="Unassembled WGS sequence"/>
</dbReference>
<dbReference type="InterPro" id="IPR018060">
    <property type="entry name" value="HTH_AraC"/>
</dbReference>
<dbReference type="Gene3D" id="3.40.50.880">
    <property type="match status" value="1"/>
</dbReference>
<dbReference type="InterPro" id="IPR029062">
    <property type="entry name" value="Class_I_gatase-like"/>
</dbReference>
<dbReference type="PANTHER" id="PTHR43130:SF3">
    <property type="entry name" value="HTH-TYPE TRANSCRIPTIONAL REGULATOR RV1931C"/>
    <property type="match status" value="1"/>
</dbReference>
<gene>
    <name evidence="4" type="ORF">Raf01_82890</name>
</gene>
<dbReference type="Pfam" id="PF01965">
    <property type="entry name" value="DJ-1_PfpI"/>
    <property type="match status" value="1"/>
</dbReference>
<accession>A0A8J3R238</accession>
<dbReference type="CDD" id="cd03137">
    <property type="entry name" value="GATase1_AraC_1"/>
    <property type="match status" value="1"/>
</dbReference>